<evidence type="ECO:0000313" key="2">
    <source>
        <dbReference type="Proteomes" id="UP000236725"/>
    </source>
</evidence>
<reference evidence="1 2" key="1">
    <citation type="submission" date="2016-10" db="EMBL/GenBank/DDBJ databases">
        <authorList>
            <person name="Varghese N."/>
            <person name="Submissions S."/>
        </authorList>
    </citation>
    <scope>NUCLEOTIDE SEQUENCE [LARGE SCALE GENOMIC DNA]</scope>
    <source>
        <strain evidence="1 2">DSM 29073</strain>
    </source>
</reference>
<gene>
    <name evidence="1" type="ORF">SAMN05444001_10377</name>
</gene>
<proteinExistence type="predicted"/>
<dbReference type="AlphaFoldDB" id="A0A8G2F9U6"/>
<dbReference type="Proteomes" id="UP000236725">
    <property type="component" value="Unassembled WGS sequence"/>
</dbReference>
<comment type="caution">
    <text evidence="1">The sequence shown here is derived from an EMBL/GenBank/DDBJ whole genome shotgun (WGS) entry which is preliminary data.</text>
</comment>
<accession>A0A8G2F9U6</accession>
<protein>
    <submittedName>
        <fullName evidence="1">Uncharacterized protein</fullName>
    </submittedName>
</protein>
<evidence type="ECO:0000313" key="1">
    <source>
        <dbReference type="EMBL" id="SEF59962.1"/>
    </source>
</evidence>
<dbReference type="EMBL" id="FNVS01000003">
    <property type="protein sequence ID" value="SEF59962.1"/>
    <property type="molecule type" value="Genomic_DNA"/>
</dbReference>
<sequence length="37" mass="4279">MNDIYITTIKQDNEDKMTKGYSLTGTALQSKCINYYL</sequence>
<organism evidence="1 2">
    <name type="scientific">Parabacteroides chinchillae</name>
    <dbReference type="NCBI Taxonomy" id="871327"/>
    <lineage>
        <taxon>Bacteria</taxon>
        <taxon>Pseudomonadati</taxon>
        <taxon>Bacteroidota</taxon>
        <taxon>Bacteroidia</taxon>
        <taxon>Bacteroidales</taxon>
        <taxon>Tannerellaceae</taxon>
        <taxon>Parabacteroides</taxon>
    </lineage>
</organism>
<keyword evidence="2" id="KW-1185">Reference proteome</keyword>
<name>A0A8G2F9U6_9BACT</name>